<gene>
    <name evidence="1" type="ORF">AVEN_246822_1</name>
</gene>
<protein>
    <submittedName>
        <fullName evidence="1">Uncharacterized protein</fullName>
    </submittedName>
</protein>
<comment type="caution">
    <text evidence="1">The sequence shown here is derived from an EMBL/GenBank/DDBJ whole genome shotgun (WGS) entry which is preliminary data.</text>
</comment>
<evidence type="ECO:0000313" key="2">
    <source>
        <dbReference type="Proteomes" id="UP000499080"/>
    </source>
</evidence>
<dbReference type="AlphaFoldDB" id="A0A4Y2QTF0"/>
<keyword evidence="2" id="KW-1185">Reference proteome</keyword>
<evidence type="ECO:0000313" key="1">
    <source>
        <dbReference type="EMBL" id="GBN66435.1"/>
    </source>
</evidence>
<proteinExistence type="predicted"/>
<reference evidence="1 2" key="1">
    <citation type="journal article" date="2019" name="Sci. Rep.">
        <title>Orb-weaving spider Araneus ventricosus genome elucidates the spidroin gene catalogue.</title>
        <authorList>
            <person name="Kono N."/>
            <person name="Nakamura H."/>
            <person name="Ohtoshi R."/>
            <person name="Moran D.A.P."/>
            <person name="Shinohara A."/>
            <person name="Yoshida Y."/>
            <person name="Fujiwara M."/>
            <person name="Mori M."/>
            <person name="Tomita M."/>
            <person name="Arakawa K."/>
        </authorList>
    </citation>
    <scope>NUCLEOTIDE SEQUENCE [LARGE SCALE GENOMIC DNA]</scope>
</reference>
<organism evidence="1 2">
    <name type="scientific">Araneus ventricosus</name>
    <name type="common">Orbweaver spider</name>
    <name type="synonym">Epeira ventricosa</name>
    <dbReference type="NCBI Taxonomy" id="182803"/>
    <lineage>
        <taxon>Eukaryota</taxon>
        <taxon>Metazoa</taxon>
        <taxon>Ecdysozoa</taxon>
        <taxon>Arthropoda</taxon>
        <taxon>Chelicerata</taxon>
        <taxon>Arachnida</taxon>
        <taxon>Araneae</taxon>
        <taxon>Araneomorphae</taxon>
        <taxon>Entelegynae</taxon>
        <taxon>Araneoidea</taxon>
        <taxon>Araneidae</taxon>
        <taxon>Araneus</taxon>
    </lineage>
</organism>
<name>A0A4Y2QTF0_ARAVE</name>
<dbReference type="Proteomes" id="UP000499080">
    <property type="component" value="Unassembled WGS sequence"/>
</dbReference>
<dbReference type="EMBL" id="BGPR01014724">
    <property type="protein sequence ID" value="GBN66435.1"/>
    <property type="molecule type" value="Genomic_DNA"/>
</dbReference>
<sequence length="101" mass="11976">MSSRRMSKRFLTLGRGYINRFVARKAYLQERVVPPFERRSLGEMLEIGVILRLTSVPNFLSRLPVLQIQQADKWSGRRDLIELRLPFRIRQLLVFQNCILC</sequence>
<accession>A0A4Y2QTF0</accession>